<evidence type="ECO:0000256" key="9">
    <source>
        <dbReference type="ARBA" id="ARBA00022723"/>
    </source>
</evidence>
<comment type="catalytic activity">
    <reaction evidence="1 13">
        <text>4-CDP-2-C-methyl-D-erythritol 2-phosphate = 2-C-methyl-D-erythritol 2,4-cyclic diphosphate + CMP</text>
        <dbReference type="Rhea" id="RHEA:23864"/>
        <dbReference type="ChEBI" id="CHEBI:57919"/>
        <dbReference type="ChEBI" id="CHEBI:58483"/>
        <dbReference type="ChEBI" id="CHEBI:60377"/>
        <dbReference type="EC" id="4.6.1.12"/>
    </reaction>
</comment>
<dbReference type="HAMAP" id="MF_01520">
    <property type="entry name" value="IspDF"/>
    <property type="match status" value="1"/>
</dbReference>
<feature type="binding site" evidence="13">
    <location>
        <position position="240"/>
    </location>
    <ligand>
        <name>a divalent metal cation</name>
        <dbReference type="ChEBI" id="CHEBI:60240"/>
    </ligand>
</feature>
<reference evidence="15 16" key="1">
    <citation type="submission" date="2013-11" db="EMBL/GenBank/DDBJ databases">
        <title>Metagenomic analysis of a methanogenic consortium involved in long chain n-alkane degradation.</title>
        <authorList>
            <person name="Davidova I.A."/>
            <person name="Callaghan A.V."/>
            <person name="Wawrik B."/>
            <person name="Pruitt S."/>
            <person name="Marks C."/>
            <person name="Duncan K.E."/>
            <person name="Suflita J.M."/>
        </authorList>
    </citation>
    <scope>NUCLEOTIDE SEQUENCE [LARGE SCALE GENOMIC DNA]</scope>
    <source>
        <strain evidence="15 16">SPR</strain>
    </source>
</reference>
<keyword evidence="9 13" id="KW-0479">Metal-binding</keyword>
<protein>
    <recommendedName>
        <fullName evidence="13">Bifunctional enzyme IspD/IspF</fullName>
    </recommendedName>
    <domain>
        <recommendedName>
            <fullName evidence="13">2-C-methyl-D-erythritol 4-phosphate cytidylyltransferase</fullName>
            <ecNumber evidence="13">2.7.7.60</ecNumber>
        </recommendedName>
        <alternativeName>
            <fullName evidence="13">4-diphosphocytidyl-2C-methyl-D-erythritol synthase</fullName>
        </alternativeName>
        <alternativeName>
            <fullName evidence="13">MEP cytidylyltransferase</fullName>
            <shortName evidence="13">MCT</shortName>
        </alternativeName>
    </domain>
    <domain>
        <recommendedName>
            <fullName evidence="13">2-C-methyl-D-erythritol 2,4-cyclodiphosphate synthase</fullName>
            <shortName evidence="13">MECDP-synthase</shortName>
            <shortName evidence="13">MECPP-synthase</shortName>
            <shortName evidence="13">MECPS</shortName>
            <ecNumber evidence="13">4.6.1.12</ecNumber>
        </recommendedName>
    </domain>
</protein>
<evidence type="ECO:0000256" key="6">
    <source>
        <dbReference type="ARBA" id="ARBA00009789"/>
    </source>
</evidence>
<evidence type="ECO:0000256" key="3">
    <source>
        <dbReference type="ARBA" id="ARBA00001968"/>
    </source>
</evidence>
<proteinExistence type="inferred from homology"/>
<evidence type="ECO:0000256" key="8">
    <source>
        <dbReference type="ARBA" id="ARBA00022695"/>
    </source>
</evidence>
<dbReference type="HAMAP" id="MF_00107">
    <property type="entry name" value="IspF"/>
    <property type="match status" value="1"/>
</dbReference>
<dbReference type="NCBIfam" id="TIGR00453">
    <property type="entry name" value="ispD"/>
    <property type="match status" value="1"/>
</dbReference>
<evidence type="ECO:0000256" key="10">
    <source>
        <dbReference type="ARBA" id="ARBA00023229"/>
    </source>
</evidence>
<dbReference type="GO" id="GO:0019288">
    <property type="term" value="P:isopentenyl diphosphate biosynthetic process, methylerythritol 4-phosphate pathway"/>
    <property type="evidence" value="ECO:0007669"/>
    <property type="project" value="UniProtKB-UniRule"/>
</dbReference>
<dbReference type="InterPro" id="IPR029044">
    <property type="entry name" value="Nucleotide-diphossugar_trans"/>
</dbReference>
<dbReference type="Gene3D" id="3.90.550.10">
    <property type="entry name" value="Spore Coat Polysaccharide Biosynthesis Protein SpsA, Chain A"/>
    <property type="match status" value="1"/>
</dbReference>
<dbReference type="UniPathway" id="UPA00056">
    <property type="reaction ID" value="UER00093"/>
</dbReference>
<dbReference type="EMBL" id="AZAC01000023">
    <property type="protein sequence ID" value="KIX12815.1"/>
    <property type="molecule type" value="Genomic_DNA"/>
</dbReference>
<dbReference type="InterPro" id="IPR020555">
    <property type="entry name" value="MECDP_synthase_CS"/>
</dbReference>
<feature type="region of interest" description="2-C-methyl-D-erythritol 4-phosphate cytidylyltransferase" evidence="13">
    <location>
        <begin position="1"/>
        <end position="233"/>
    </location>
</feature>
<dbReference type="STRING" id="1429043.X474_17500"/>
<organism evidence="15 16">
    <name type="scientific">Dethiosulfatarculus sandiegensis</name>
    <dbReference type="NCBI Taxonomy" id="1429043"/>
    <lineage>
        <taxon>Bacteria</taxon>
        <taxon>Pseudomonadati</taxon>
        <taxon>Thermodesulfobacteriota</taxon>
        <taxon>Desulfarculia</taxon>
        <taxon>Desulfarculales</taxon>
        <taxon>Desulfarculaceae</taxon>
        <taxon>Dethiosulfatarculus</taxon>
    </lineage>
</organism>
<dbReference type="NCBIfam" id="TIGR00151">
    <property type="entry name" value="ispF"/>
    <property type="match status" value="1"/>
</dbReference>
<comment type="caution">
    <text evidence="13">Lacks conserved residue(s) required for the propagation of feature annotation.</text>
</comment>
<feature type="site" description="Transition state stabilizer" evidence="13">
    <location>
        <position position="16"/>
    </location>
</feature>
<dbReference type="RefSeq" id="WP_044350185.1">
    <property type="nucleotide sequence ID" value="NZ_AZAC01000023.1"/>
</dbReference>
<keyword evidence="12 13" id="KW-0511">Multifunctional enzyme</keyword>
<feature type="binding site" evidence="13">
    <location>
        <begin position="240"/>
        <end position="242"/>
    </location>
    <ligand>
        <name>4-CDP-2-C-methyl-D-erythritol 2-phosphate</name>
        <dbReference type="ChEBI" id="CHEBI:57919"/>
    </ligand>
</feature>
<name>A0A0D2JTH9_9BACT</name>
<feature type="site" description="Positions MEP for the nucleophilic attack" evidence="13">
    <location>
        <position position="157"/>
    </location>
</feature>
<feature type="site" description="Transition state stabilizer" evidence="13">
    <location>
        <position position="266"/>
    </location>
</feature>
<dbReference type="EC" id="4.6.1.12" evidence="13"/>
<feature type="binding site" evidence="13">
    <location>
        <position position="374"/>
    </location>
    <ligand>
        <name>4-CDP-2-C-methyl-D-erythritol 2-phosphate</name>
        <dbReference type="ChEBI" id="CHEBI:57919"/>
    </ligand>
</feature>
<keyword evidence="8 13" id="KW-0548">Nucleotidyltransferase</keyword>
<comment type="cofactor">
    <cofactor evidence="3 13">
        <name>a divalent metal cation</name>
        <dbReference type="ChEBI" id="CHEBI:60240"/>
    </cofactor>
</comment>
<accession>A0A0D2JTH9</accession>
<feature type="binding site" evidence="13">
    <location>
        <position position="242"/>
    </location>
    <ligand>
        <name>a divalent metal cation</name>
        <dbReference type="ChEBI" id="CHEBI:60240"/>
    </ligand>
</feature>
<dbReference type="InterPro" id="IPR050088">
    <property type="entry name" value="IspD/TarI_cytidylyltransf_bact"/>
</dbReference>
<keyword evidence="11 13" id="KW-0456">Lyase</keyword>
<evidence type="ECO:0000313" key="16">
    <source>
        <dbReference type="Proteomes" id="UP000032233"/>
    </source>
</evidence>
<dbReference type="InterPro" id="IPR001228">
    <property type="entry name" value="IspD"/>
</dbReference>
<evidence type="ECO:0000256" key="5">
    <source>
        <dbReference type="ARBA" id="ARBA00004787"/>
    </source>
</evidence>
<comment type="similarity">
    <text evidence="6">Belongs to the IspD/TarI cytidylyltransferase family. IspD subfamily.</text>
</comment>
<keyword evidence="10 13" id="KW-0414">Isoprene biosynthesis</keyword>
<dbReference type="Gene3D" id="3.30.1330.50">
    <property type="entry name" value="2-C-methyl-D-erythritol 2,4-cyclodiphosphate synthase"/>
    <property type="match status" value="1"/>
</dbReference>
<dbReference type="InterPro" id="IPR003526">
    <property type="entry name" value="MECDP_synthase"/>
</dbReference>
<dbReference type="OrthoDB" id="9804336at2"/>
<dbReference type="HAMAP" id="MF_00108">
    <property type="entry name" value="IspD"/>
    <property type="match status" value="1"/>
</dbReference>
<feature type="binding site" evidence="13">
    <location>
        <begin position="364"/>
        <end position="367"/>
    </location>
    <ligand>
        <name>4-CDP-2-C-methyl-D-erythritol 2-phosphate</name>
        <dbReference type="ChEBI" id="CHEBI:57919"/>
    </ligand>
</feature>
<dbReference type="PATRIC" id="fig|1429043.3.peg.3701"/>
<feature type="binding site" evidence="13">
    <location>
        <begin position="266"/>
        <end position="267"/>
    </location>
    <ligand>
        <name>4-CDP-2-C-methyl-D-erythritol 2-phosphate</name>
        <dbReference type="ChEBI" id="CHEBI:57919"/>
    </ligand>
</feature>
<comment type="caution">
    <text evidence="15">The sequence shown here is derived from an EMBL/GenBank/DDBJ whole genome shotgun (WGS) entry which is preliminary data.</text>
</comment>
<dbReference type="Proteomes" id="UP000032233">
    <property type="component" value="Unassembled WGS sequence"/>
</dbReference>
<comment type="similarity">
    <text evidence="13">In the C-terminal section; belongs to the IspF family.</text>
</comment>
<feature type="site" description="Transition state stabilizer" evidence="13">
    <location>
        <position position="23"/>
    </location>
</feature>
<dbReference type="InParanoid" id="A0A0D2JTH9"/>
<keyword evidence="7 13" id="KW-0808">Transferase</keyword>
<dbReference type="PROSITE" id="PS01350">
    <property type="entry name" value="ISPF"/>
    <property type="match status" value="1"/>
</dbReference>
<feature type="binding site" evidence="13">
    <location>
        <begin position="293"/>
        <end position="297"/>
    </location>
    <ligand>
        <name>4-CDP-2-C-methyl-D-erythritol 2-phosphate</name>
        <dbReference type="ChEBI" id="CHEBI:57919"/>
    </ligand>
</feature>
<evidence type="ECO:0000256" key="4">
    <source>
        <dbReference type="ARBA" id="ARBA00004709"/>
    </source>
</evidence>
<evidence type="ECO:0000259" key="14">
    <source>
        <dbReference type="Pfam" id="PF02542"/>
    </source>
</evidence>
<dbReference type="GO" id="GO:0046872">
    <property type="term" value="F:metal ion binding"/>
    <property type="evidence" value="ECO:0007669"/>
    <property type="project" value="UniProtKB-KW"/>
</dbReference>
<dbReference type="EC" id="2.7.7.60" evidence="13"/>
<sequence length="392" mass="42030">MARVAAVVPAAGKGSRMGAKKAKQFMELAGKPLLSHTVSVLKRVAEIAEIIVVVPPGGEESAIKDCLLPFDLQSKCHVVPGGAERQDSVKNGLLKARELGADYVLIHDGARPLATPELFRKVYQKTLLHGAAIAAVPCFDTVKKAGENNLVETTLDRSRLWLVQTPQGFELDFLLEIIQKACDQGYYATDEAGLLEWAGKEVKLVPGERDNFKITTPEDLRLAQCIKGGLLLTRIGQGMDVHRLVKGRKLVLGGVLLDHDLGLDGHSDADVLTHAVMDALLAAAGLGDIGRWFPDNDPAFKGADSLELLARVCGELVKEGWRPQQISATLMAQKPKIAPHAEKMRGNLARATGLGVRDINVAATTTEGLGFVGRQEGMAAMATAVIQKINPV</sequence>
<feature type="binding site" evidence="13">
    <location>
        <begin position="288"/>
        <end position="290"/>
    </location>
    <ligand>
        <name>4-CDP-2-C-methyl-D-erythritol 2-phosphate</name>
        <dbReference type="ChEBI" id="CHEBI:57919"/>
    </ligand>
</feature>
<feature type="site" description="Transition state stabilizer" evidence="13">
    <location>
        <position position="365"/>
    </location>
</feature>
<evidence type="ECO:0000256" key="2">
    <source>
        <dbReference type="ARBA" id="ARBA00001282"/>
    </source>
</evidence>
<feature type="binding site" evidence="13">
    <location>
        <position position="371"/>
    </location>
    <ligand>
        <name>4-CDP-2-C-methyl-D-erythritol 2-phosphate</name>
        <dbReference type="ChEBI" id="CHEBI:57919"/>
    </ligand>
</feature>
<evidence type="ECO:0000256" key="12">
    <source>
        <dbReference type="ARBA" id="ARBA00023268"/>
    </source>
</evidence>
<comment type="similarity">
    <text evidence="13">In the N-terminal section; belongs to the IspD/TarI cytidylyltransferase family. IspD subfamily.</text>
</comment>
<dbReference type="GO" id="GO:0008685">
    <property type="term" value="F:2-C-methyl-D-erythritol 2,4-cyclodiphosphate synthase activity"/>
    <property type="evidence" value="ECO:0007669"/>
    <property type="project" value="UniProtKB-UniRule"/>
</dbReference>
<dbReference type="PROSITE" id="PS01295">
    <property type="entry name" value="ISPD"/>
    <property type="match status" value="1"/>
</dbReference>
<comment type="function">
    <text evidence="13">Bifunctional enzyme that catalyzes the formation of 4-diphosphocytidyl-2-C-methyl-D-erythritol from CTP and 2-C-methyl-D-erythritol 4-phosphate (MEP) (IspD), and catalyzes the conversion of 4-diphosphocytidyl-2-C-methyl-D-erythritol 2-phosphate (CDP-ME2P) to 2-C-methyl-D-erythritol 2,4-cyclodiphosphate (ME-CPP) with a corresponding release of cytidine 5-monophosphate (CMP) (IspF).</text>
</comment>
<comment type="pathway">
    <text evidence="5 13">Isoprenoid biosynthesis; isopentenyl diphosphate biosynthesis via DXP pathway; isopentenyl diphosphate from 1-deoxy-D-xylulose 5-phosphate: step 2/6.</text>
</comment>
<evidence type="ECO:0000256" key="11">
    <source>
        <dbReference type="ARBA" id="ARBA00023239"/>
    </source>
</evidence>
<evidence type="ECO:0000256" key="13">
    <source>
        <dbReference type="HAMAP-Rule" id="MF_01520"/>
    </source>
</evidence>
<dbReference type="GO" id="GO:0016114">
    <property type="term" value="P:terpenoid biosynthetic process"/>
    <property type="evidence" value="ECO:0007669"/>
    <property type="project" value="InterPro"/>
</dbReference>
<dbReference type="GO" id="GO:0050518">
    <property type="term" value="F:2-C-methyl-D-erythritol 4-phosphate cytidylyltransferase activity"/>
    <property type="evidence" value="ECO:0007669"/>
    <property type="project" value="UniProtKB-UniRule"/>
</dbReference>
<dbReference type="CDD" id="cd00554">
    <property type="entry name" value="MECDP_synthase"/>
    <property type="match status" value="1"/>
</dbReference>
<comment type="catalytic activity">
    <reaction evidence="2 13">
        <text>2-C-methyl-D-erythritol 4-phosphate + CTP + H(+) = 4-CDP-2-C-methyl-D-erythritol + diphosphate</text>
        <dbReference type="Rhea" id="RHEA:13429"/>
        <dbReference type="ChEBI" id="CHEBI:15378"/>
        <dbReference type="ChEBI" id="CHEBI:33019"/>
        <dbReference type="ChEBI" id="CHEBI:37563"/>
        <dbReference type="ChEBI" id="CHEBI:57823"/>
        <dbReference type="ChEBI" id="CHEBI:58262"/>
        <dbReference type="EC" id="2.7.7.60"/>
    </reaction>
</comment>
<dbReference type="SUPFAM" id="SSF53448">
    <property type="entry name" value="Nucleotide-diphospho-sugar transferases"/>
    <property type="match status" value="1"/>
</dbReference>
<evidence type="ECO:0000256" key="1">
    <source>
        <dbReference type="ARBA" id="ARBA00000200"/>
    </source>
</evidence>
<dbReference type="FunFam" id="3.90.550.10:FF:000003">
    <property type="entry name" value="2-C-methyl-D-erythritol 4-phosphate cytidylyltransferase"/>
    <property type="match status" value="1"/>
</dbReference>
<dbReference type="InterPro" id="IPR018294">
    <property type="entry name" value="ISPD_synthase_CS"/>
</dbReference>
<dbReference type="FunCoup" id="A0A0D2JTH9">
    <property type="interactions" value="473"/>
</dbReference>
<dbReference type="AlphaFoldDB" id="A0A0D2JTH9"/>
<evidence type="ECO:0000313" key="15">
    <source>
        <dbReference type="EMBL" id="KIX12815.1"/>
    </source>
</evidence>
<dbReference type="Pfam" id="PF02542">
    <property type="entry name" value="YgbB"/>
    <property type="match status" value="1"/>
</dbReference>
<dbReference type="InterPro" id="IPR036571">
    <property type="entry name" value="MECDP_synthase_sf"/>
</dbReference>
<dbReference type="SUPFAM" id="SSF69765">
    <property type="entry name" value="IpsF-like"/>
    <property type="match status" value="1"/>
</dbReference>
<dbReference type="Pfam" id="PF01128">
    <property type="entry name" value="IspD"/>
    <property type="match status" value="1"/>
</dbReference>
<feature type="site" description="Positions MEP for the nucleophilic attack" evidence="13">
    <location>
        <position position="213"/>
    </location>
</feature>
<dbReference type="PANTHER" id="PTHR32125">
    <property type="entry name" value="2-C-METHYL-D-ERYTHRITOL 4-PHOSPHATE CYTIDYLYLTRANSFERASE, CHLOROPLASTIC"/>
    <property type="match status" value="1"/>
</dbReference>
<gene>
    <name evidence="13" type="primary">ispDF</name>
    <name evidence="15" type="ORF">X474_17500</name>
</gene>
<feature type="region of interest" description="2-C-methyl-D-erythritol 2,4-cyclodiphosphate synthase" evidence="13">
    <location>
        <begin position="234"/>
        <end position="392"/>
    </location>
</feature>
<comment type="pathway">
    <text evidence="4 13">Isoprenoid biosynthesis; isopentenyl diphosphate biosynthesis via DXP pathway; isopentenyl diphosphate from 1-deoxy-D-xylulose 5-phosphate: step 4/6.</text>
</comment>
<dbReference type="PANTHER" id="PTHR32125:SF4">
    <property type="entry name" value="2-C-METHYL-D-ERYTHRITOL 4-PHOSPHATE CYTIDYLYLTRANSFERASE, CHLOROPLASTIC"/>
    <property type="match status" value="1"/>
</dbReference>
<dbReference type="InterPro" id="IPR026596">
    <property type="entry name" value="IspD/F"/>
</dbReference>
<dbReference type="CDD" id="cd02516">
    <property type="entry name" value="CDP-ME_synthetase"/>
    <property type="match status" value="1"/>
</dbReference>
<keyword evidence="16" id="KW-1185">Reference proteome</keyword>
<dbReference type="InterPro" id="IPR034683">
    <property type="entry name" value="IspD/TarI"/>
</dbReference>
<feature type="domain" description="2-C-methyl-D-erythritol 2,4-cyclodiphosphate synthase" evidence="14">
    <location>
        <begin position="234"/>
        <end position="386"/>
    </location>
</feature>
<evidence type="ECO:0000256" key="7">
    <source>
        <dbReference type="ARBA" id="ARBA00022679"/>
    </source>
</evidence>
<feature type="binding site" evidence="13">
    <location>
        <position position="274"/>
    </location>
    <ligand>
        <name>a divalent metal cation</name>
        <dbReference type="ChEBI" id="CHEBI:60240"/>
    </ligand>
</feature>